<dbReference type="EMBL" id="LMZQ01000018">
    <property type="protein sequence ID" value="KRT14453.1"/>
    <property type="molecule type" value="Genomic_DNA"/>
</dbReference>
<dbReference type="Gene3D" id="3.40.50.1980">
    <property type="entry name" value="Nitrogenase molybdenum iron protein domain"/>
    <property type="match status" value="2"/>
</dbReference>
<gene>
    <name evidence="2" type="ORF">ASU31_19365</name>
</gene>
<organism evidence="2 3">
    <name type="scientific">Pedobacter ginsenosidimutans</name>
    <dbReference type="NCBI Taxonomy" id="687842"/>
    <lineage>
        <taxon>Bacteria</taxon>
        <taxon>Pseudomonadati</taxon>
        <taxon>Bacteroidota</taxon>
        <taxon>Sphingobacteriia</taxon>
        <taxon>Sphingobacteriales</taxon>
        <taxon>Sphingobacteriaceae</taxon>
        <taxon>Pedobacter</taxon>
    </lineage>
</organism>
<accession>A0A0T5VMK9</accession>
<sequence length="280" mass="30633">MRIKKYYIVLIIISFFSATQYVAAQAKRIITLSSAISETVNALGYGKNILATDVTSVSPEEINRLPKVSRNRSFSIESITAYRPDLILVPEGDFSKENLYQFKSLGIRVVTIRQEFSVQGATKFIRHIAAAIGDKARGEQLAQKTESNINTTLSQLKKGSKSPKVLFIYARGVGTMNVAGKGSSIDAMIKLAGGKNAIQEFSDFKPYTTEALIKSNPDVILMFDFGLSSLGGRAAFLGLPGVSYTNAGKNKRIIEMNGPLLINFSNRLPEAIKALNNRIL</sequence>
<evidence type="ECO:0000259" key="1">
    <source>
        <dbReference type="PROSITE" id="PS50983"/>
    </source>
</evidence>
<dbReference type="Pfam" id="PF01497">
    <property type="entry name" value="Peripla_BP_2"/>
    <property type="match status" value="1"/>
</dbReference>
<dbReference type="SUPFAM" id="SSF53807">
    <property type="entry name" value="Helical backbone' metal receptor"/>
    <property type="match status" value="1"/>
</dbReference>
<name>A0A0T5VMK9_9SPHI</name>
<evidence type="ECO:0000313" key="3">
    <source>
        <dbReference type="Proteomes" id="UP000051950"/>
    </source>
</evidence>
<dbReference type="AlphaFoldDB" id="A0A0T5VMK9"/>
<proteinExistence type="predicted"/>
<comment type="caution">
    <text evidence="2">The sequence shown here is derived from an EMBL/GenBank/DDBJ whole genome shotgun (WGS) entry which is preliminary data.</text>
</comment>
<dbReference type="PANTHER" id="PTHR30535">
    <property type="entry name" value="VITAMIN B12-BINDING PROTEIN"/>
    <property type="match status" value="1"/>
</dbReference>
<dbReference type="PANTHER" id="PTHR30535:SF4">
    <property type="entry name" value="HEMIN-BINDING PERIPLASMIC PROTEIN HMUT"/>
    <property type="match status" value="1"/>
</dbReference>
<reference evidence="2 3" key="1">
    <citation type="submission" date="2015-11" db="EMBL/GenBank/DDBJ databases">
        <title>Sequence of Pedobacter ginsenosidimutans.</title>
        <authorList>
            <person name="Carson E."/>
            <person name="Keyser V."/>
            <person name="Newman J."/>
            <person name="Miller J."/>
        </authorList>
    </citation>
    <scope>NUCLEOTIDE SEQUENCE [LARGE SCALE GENOMIC DNA]</scope>
    <source>
        <strain evidence="2 3">KACC 14530</strain>
    </source>
</reference>
<feature type="domain" description="Fe/B12 periplasmic-binding" evidence="1">
    <location>
        <begin position="28"/>
        <end position="280"/>
    </location>
</feature>
<dbReference type="RefSeq" id="WP_057933924.1">
    <property type="nucleotide sequence ID" value="NZ_LMZQ01000018.1"/>
</dbReference>
<dbReference type="PROSITE" id="PS50983">
    <property type="entry name" value="FE_B12_PBP"/>
    <property type="match status" value="1"/>
</dbReference>
<dbReference type="InterPro" id="IPR002491">
    <property type="entry name" value="ABC_transptr_periplasmic_BD"/>
</dbReference>
<dbReference type="STRING" id="687842.ASU31_19365"/>
<keyword evidence="3" id="KW-1185">Reference proteome</keyword>
<dbReference type="InterPro" id="IPR050902">
    <property type="entry name" value="ABC_Transporter_SBP"/>
</dbReference>
<evidence type="ECO:0000313" key="2">
    <source>
        <dbReference type="EMBL" id="KRT14453.1"/>
    </source>
</evidence>
<dbReference type="OrthoDB" id="9797736at2"/>
<dbReference type="Proteomes" id="UP000051950">
    <property type="component" value="Unassembled WGS sequence"/>
</dbReference>
<protein>
    <submittedName>
        <fullName evidence="2">Hemin ABC transporter substrate-binding protein</fullName>
    </submittedName>
</protein>